<feature type="transmembrane region" description="Helical" evidence="1">
    <location>
        <begin position="6"/>
        <end position="24"/>
    </location>
</feature>
<sequence>METVGIIADLIGIAGAVFAFFAWIQARQTQQELIKERKRLAKKVIVKLNYGGQELNLPVELRRAELSRAEILGRIGMLPMREPGKRFSLEFTSTPDFLQRLNQVIDSTSEETLIIPCSKEEFEQFKQ</sequence>
<dbReference type="KEGG" id="pmet:G4Y79_14510"/>
<keyword evidence="1" id="KW-0472">Membrane</keyword>
<proteinExistence type="predicted"/>
<dbReference type="EMBL" id="CP062983">
    <property type="protein sequence ID" value="QPC80918.1"/>
    <property type="molecule type" value="Genomic_DNA"/>
</dbReference>
<dbReference type="AlphaFoldDB" id="A0A7S8E601"/>
<keyword evidence="1" id="KW-1133">Transmembrane helix</keyword>
<dbReference type="Proteomes" id="UP000594468">
    <property type="component" value="Chromosome"/>
</dbReference>
<protein>
    <submittedName>
        <fullName evidence="2">Uncharacterized protein</fullName>
    </submittedName>
</protein>
<keyword evidence="3" id="KW-1185">Reference proteome</keyword>
<reference evidence="2 3" key="1">
    <citation type="submission" date="2020-02" db="EMBL/GenBank/DDBJ databases">
        <authorList>
            <person name="Zheng R.K."/>
            <person name="Sun C.M."/>
        </authorList>
    </citation>
    <scope>NUCLEOTIDE SEQUENCE [LARGE SCALE GENOMIC DNA]</scope>
    <source>
        <strain evidence="3">rifampicinis</strain>
    </source>
</reference>
<evidence type="ECO:0000256" key="1">
    <source>
        <dbReference type="SAM" id="Phobius"/>
    </source>
</evidence>
<organism evidence="2 3">
    <name type="scientific">Phototrophicus methaneseepsis</name>
    <dbReference type="NCBI Taxonomy" id="2710758"/>
    <lineage>
        <taxon>Bacteria</taxon>
        <taxon>Bacillati</taxon>
        <taxon>Chloroflexota</taxon>
        <taxon>Candidatus Thermofontia</taxon>
        <taxon>Phototrophicales</taxon>
        <taxon>Phototrophicaceae</taxon>
        <taxon>Phototrophicus</taxon>
    </lineage>
</organism>
<gene>
    <name evidence="2" type="ORF">G4Y79_14510</name>
</gene>
<name>A0A7S8E601_9CHLR</name>
<keyword evidence="1" id="KW-0812">Transmembrane</keyword>
<accession>A0A7S8E601</accession>
<dbReference type="RefSeq" id="WP_195168993.1">
    <property type="nucleotide sequence ID" value="NZ_CP062983.1"/>
</dbReference>
<evidence type="ECO:0000313" key="3">
    <source>
        <dbReference type="Proteomes" id="UP000594468"/>
    </source>
</evidence>
<evidence type="ECO:0000313" key="2">
    <source>
        <dbReference type="EMBL" id="QPC80918.1"/>
    </source>
</evidence>